<keyword evidence="17" id="KW-1185">Reference proteome</keyword>
<proteinExistence type="inferred from homology"/>
<dbReference type="Pfam" id="PF07715">
    <property type="entry name" value="Plug"/>
    <property type="match status" value="1"/>
</dbReference>
<keyword evidence="7" id="KW-0406">Ion transport</keyword>
<dbReference type="GO" id="GO:0006826">
    <property type="term" value="P:iron ion transport"/>
    <property type="evidence" value="ECO:0007669"/>
    <property type="project" value="UniProtKB-KW"/>
</dbReference>
<dbReference type="Proteomes" id="UP000583556">
    <property type="component" value="Unassembled WGS sequence"/>
</dbReference>
<dbReference type="InterPro" id="IPR012910">
    <property type="entry name" value="Plug_dom"/>
</dbReference>
<keyword evidence="4" id="KW-0410">Iron transport</keyword>
<feature type="domain" description="TonB-dependent receptor-like beta-barrel" evidence="14">
    <location>
        <begin position="293"/>
        <end position="793"/>
    </location>
</feature>
<keyword evidence="8 12" id="KW-0798">TonB box</keyword>
<dbReference type="RefSeq" id="WP_169493356.1">
    <property type="nucleotide sequence ID" value="NZ_JABBGM010000004.1"/>
</dbReference>
<keyword evidence="3 11" id="KW-1134">Transmembrane beta strand</keyword>
<evidence type="ECO:0000256" key="7">
    <source>
        <dbReference type="ARBA" id="ARBA00023065"/>
    </source>
</evidence>
<feature type="chain" id="PRO_5030905532" evidence="13">
    <location>
        <begin position="25"/>
        <end position="831"/>
    </location>
</feature>
<dbReference type="SUPFAM" id="SSF56935">
    <property type="entry name" value="Porins"/>
    <property type="match status" value="1"/>
</dbReference>
<dbReference type="InterPro" id="IPR000531">
    <property type="entry name" value="Beta-barrel_TonB"/>
</dbReference>
<evidence type="ECO:0000256" key="2">
    <source>
        <dbReference type="ARBA" id="ARBA00022448"/>
    </source>
</evidence>
<evidence type="ECO:0000256" key="9">
    <source>
        <dbReference type="ARBA" id="ARBA00023136"/>
    </source>
</evidence>
<evidence type="ECO:0000256" key="11">
    <source>
        <dbReference type="PROSITE-ProRule" id="PRU01360"/>
    </source>
</evidence>
<reference evidence="16 17" key="1">
    <citation type="submission" date="2020-04" db="EMBL/GenBank/DDBJ databases">
        <title>Novosphingobium sp. TW-4 isolated from soil.</title>
        <authorList>
            <person name="Dahal R.H."/>
            <person name="Chaudhary D.K."/>
        </authorList>
    </citation>
    <scope>NUCLEOTIDE SEQUENCE [LARGE SCALE GENOMIC DNA]</scope>
    <source>
        <strain evidence="16 17">TW-4</strain>
    </source>
</reference>
<accession>A0A7Y0BP96</accession>
<dbReference type="Pfam" id="PF00593">
    <property type="entry name" value="TonB_dep_Rec_b-barrel"/>
    <property type="match status" value="1"/>
</dbReference>
<gene>
    <name evidence="16" type="ORF">HHL27_10440</name>
</gene>
<keyword evidence="5 11" id="KW-0812">Transmembrane</keyword>
<dbReference type="InterPro" id="IPR036942">
    <property type="entry name" value="Beta-barrel_TonB_sf"/>
</dbReference>
<evidence type="ECO:0000256" key="8">
    <source>
        <dbReference type="ARBA" id="ARBA00023077"/>
    </source>
</evidence>
<comment type="similarity">
    <text evidence="11 12">Belongs to the TonB-dependent receptor family.</text>
</comment>
<keyword evidence="10 11" id="KW-0998">Cell outer membrane</keyword>
<evidence type="ECO:0000256" key="4">
    <source>
        <dbReference type="ARBA" id="ARBA00022496"/>
    </source>
</evidence>
<dbReference type="GO" id="GO:0009279">
    <property type="term" value="C:cell outer membrane"/>
    <property type="evidence" value="ECO:0007669"/>
    <property type="project" value="UniProtKB-SubCell"/>
</dbReference>
<keyword evidence="9 11" id="KW-0472">Membrane</keyword>
<evidence type="ECO:0000256" key="5">
    <source>
        <dbReference type="ARBA" id="ARBA00022692"/>
    </source>
</evidence>
<organism evidence="16 17">
    <name type="scientific">Novosphingobium olei</name>
    <dbReference type="NCBI Taxonomy" id="2728851"/>
    <lineage>
        <taxon>Bacteria</taxon>
        <taxon>Pseudomonadati</taxon>
        <taxon>Pseudomonadota</taxon>
        <taxon>Alphaproteobacteria</taxon>
        <taxon>Sphingomonadales</taxon>
        <taxon>Sphingomonadaceae</taxon>
        <taxon>Novosphingobium</taxon>
    </lineage>
</organism>
<dbReference type="EMBL" id="JABBGM010000004">
    <property type="protein sequence ID" value="NML94080.1"/>
    <property type="molecule type" value="Genomic_DNA"/>
</dbReference>
<feature type="signal peptide" evidence="13">
    <location>
        <begin position="1"/>
        <end position="24"/>
    </location>
</feature>
<evidence type="ECO:0000259" key="15">
    <source>
        <dbReference type="Pfam" id="PF07715"/>
    </source>
</evidence>
<evidence type="ECO:0000256" key="6">
    <source>
        <dbReference type="ARBA" id="ARBA00023004"/>
    </source>
</evidence>
<evidence type="ECO:0000256" key="10">
    <source>
        <dbReference type="ARBA" id="ARBA00023237"/>
    </source>
</evidence>
<name>A0A7Y0BP96_9SPHN</name>
<dbReference type="AlphaFoldDB" id="A0A7Y0BP96"/>
<evidence type="ECO:0000259" key="14">
    <source>
        <dbReference type="Pfam" id="PF00593"/>
    </source>
</evidence>
<evidence type="ECO:0000256" key="1">
    <source>
        <dbReference type="ARBA" id="ARBA00004571"/>
    </source>
</evidence>
<keyword evidence="16" id="KW-0675">Receptor</keyword>
<dbReference type="Gene3D" id="2.40.170.20">
    <property type="entry name" value="TonB-dependent receptor, beta-barrel domain"/>
    <property type="match status" value="1"/>
</dbReference>
<protein>
    <submittedName>
        <fullName evidence="16">TonB-dependent receptor</fullName>
    </submittedName>
</protein>
<sequence>MSRVTLLAGAAPLALLALSAPAFAADAAAATAADEATAPAAERTSVGTGQSDVDDIVVTARRRQETAQDVPLAISVVGGDHIDSTGSFNVGRLQQLTPTLQFYSSNPRNTSVNIRGLGAPLGLTNDGIEQGVGIYVDDVYMARVASSTFDFLDVKQIEVLRGPQGTLYGKNTTAGAINITTRQPTFTPEGRAEISVGNLGFMQAKAALSGPLTDTLAARIAVSSTRRDGTILNVATGQKVNEQDNLGIRAQLLFQPNDGVAFTLAGDFSKQNPRCCVQIYARTGSTQRALNRQYAALAASLGYSVPSTNAFDRLTDVDVPLQAKNKIGGVSLRGKIDTGIGTITSITAWRFWDWNPSNDRDFLGLPITTKSNNPSKQNQYTQELRLSGETGRLGYVLGAFGFYQTIRTSGVQQQGAAASKWLIRPSDALSKDPSVLNGLTATNDISLKNTSAAVFGQLTFKVTDAFKIQPGFRVNYDKKVGDYNSVVTNGAGQLVVFKTAAQGGNTAREKAQLAVLAPQQFNVRFSDWNFSYDATASYDVARDIHAYATYAHTFKSGGVNLNGVPADTAGVPILSLATVKPETVNHYEAGIKTQFWDRKATFNVSIFRTEIENYQAQVSNYTVGALRGYLANADKVRTQGVEFDFSARPSERFNVYGNGAYTDATYRKFTNAPCPPELSGGTQNVDANGNLIGTPGAAGTPGAISPLSCDISGQRLPGVSKWSFSYGAEANVPAKLFGTDGQAYLGFDGNYRSSFSSNPSPSAYTWIDGYALSNFRLGYRTDNGFDIYGWVRNAFDVNYYEQLAVASGSTGLIVGQPGDPRTWGVTFKASF</sequence>
<dbReference type="PROSITE" id="PS52016">
    <property type="entry name" value="TONB_DEPENDENT_REC_3"/>
    <property type="match status" value="1"/>
</dbReference>
<keyword evidence="13" id="KW-0732">Signal</keyword>
<keyword evidence="6" id="KW-0408">Iron</keyword>
<keyword evidence="2 11" id="KW-0813">Transport</keyword>
<comment type="subcellular location">
    <subcellularLocation>
        <location evidence="1 11">Cell outer membrane</location>
        <topology evidence="1 11">Multi-pass membrane protein</topology>
    </subcellularLocation>
</comment>
<dbReference type="PANTHER" id="PTHR32552">
    <property type="entry name" value="FERRICHROME IRON RECEPTOR-RELATED"/>
    <property type="match status" value="1"/>
</dbReference>
<feature type="domain" description="TonB-dependent receptor plug" evidence="15">
    <location>
        <begin position="67"/>
        <end position="176"/>
    </location>
</feature>
<evidence type="ECO:0000256" key="13">
    <source>
        <dbReference type="SAM" id="SignalP"/>
    </source>
</evidence>
<comment type="caution">
    <text evidence="16">The sequence shown here is derived from an EMBL/GenBank/DDBJ whole genome shotgun (WGS) entry which is preliminary data.</text>
</comment>
<evidence type="ECO:0000256" key="3">
    <source>
        <dbReference type="ARBA" id="ARBA00022452"/>
    </source>
</evidence>
<dbReference type="PANTHER" id="PTHR32552:SF81">
    <property type="entry name" value="TONB-DEPENDENT OUTER MEMBRANE RECEPTOR"/>
    <property type="match status" value="1"/>
</dbReference>
<evidence type="ECO:0000256" key="12">
    <source>
        <dbReference type="RuleBase" id="RU003357"/>
    </source>
</evidence>
<dbReference type="InterPro" id="IPR039426">
    <property type="entry name" value="TonB-dep_rcpt-like"/>
</dbReference>
<evidence type="ECO:0000313" key="16">
    <source>
        <dbReference type="EMBL" id="NML94080.1"/>
    </source>
</evidence>
<evidence type="ECO:0000313" key="17">
    <source>
        <dbReference type="Proteomes" id="UP000583556"/>
    </source>
</evidence>